<evidence type="ECO:0000313" key="4">
    <source>
        <dbReference type="Proteomes" id="UP000033109"/>
    </source>
</evidence>
<organism evidence="3 4">
    <name type="scientific">Pontibacter korlensis</name>
    <dbReference type="NCBI Taxonomy" id="400092"/>
    <lineage>
        <taxon>Bacteria</taxon>
        <taxon>Pseudomonadati</taxon>
        <taxon>Bacteroidota</taxon>
        <taxon>Cytophagia</taxon>
        <taxon>Cytophagales</taxon>
        <taxon>Hymenobacteraceae</taxon>
        <taxon>Pontibacter</taxon>
    </lineage>
</organism>
<dbReference type="GO" id="GO:0016757">
    <property type="term" value="F:glycosyltransferase activity"/>
    <property type="evidence" value="ECO:0007669"/>
    <property type="project" value="InterPro"/>
</dbReference>
<dbReference type="OrthoDB" id="9792322at2"/>
<feature type="domain" description="Glycosyltransferase subfamily 4-like N-terminal" evidence="2">
    <location>
        <begin position="40"/>
        <end position="173"/>
    </location>
</feature>
<dbReference type="InterPro" id="IPR001296">
    <property type="entry name" value="Glyco_trans_1"/>
</dbReference>
<dbReference type="PANTHER" id="PTHR45947:SF3">
    <property type="entry name" value="SULFOQUINOVOSYL TRANSFERASE SQD2"/>
    <property type="match status" value="1"/>
</dbReference>
<dbReference type="Gene3D" id="3.40.50.2000">
    <property type="entry name" value="Glycogen Phosphorylase B"/>
    <property type="match status" value="2"/>
</dbReference>
<dbReference type="SUPFAM" id="SSF53756">
    <property type="entry name" value="UDP-Glycosyltransferase/glycogen phosphorylase"/>
    <property type="match status" value="1"/>
</dbReference>
<evidence type="ECO:0000313" key="3">
    <source>
        <dbReference type="EMBL" id="AKD04457.1"/>
    </source>
</evidence>
<evidence type="ECO:0000259" key="2">
    <source>
        <dbReference type="Pfam" id="PF13439"/>
    </source>
</evidence>
<accession>A0A0E3UXQ0</accession>
<name>A0A0E3UXQ0_9BACT</name>
<keyword evidence="4" id="KW-1185">Reference proteome</keyword>
<dbReference type="STRING" id="400092.PKOR_16875"/>
<dbReference type="AlphaFoldDB" id="A0A0E3UXQ0"/>
<dbReference type="Proteomes" id="UP000033109">
    <property type="component" value="Chromosome"/>
</dbReference>
<protein>
    <recommendedName>
        <fullName evidence="5">Glycosyl transferase family 1</fullName>
    </recommendedName>
</protein>
<dbReference type="PATRIC" id="fig|400092.3.peg.3701"/>
<evidence type="ECO:0000259" key="1">
    <source>
        <dbReference type="Pfam" id="PF00534"/>
    </source>
</evidence>
<proteinExistence type="predicted"/>
<dbReference type="InterPro" id="IPR028098">
    <property type="entry name" value="Glyco_trans_4-like_N"/>
</dbReference>
<dbReference type="KEGG" id="pko:PKOR_16875"/>
<sequence>MKIVHVVECFAAGTAHFINLLTQYTSCEHIVIHGERRDEISAEAVKAKFPQGVTFIQWKNAQREIRPGKDLMALRELTTILKNLKDIDVIHLHSSKAGFLGRAACFILGLKNVIYTPNGASFARADVSTKNKSLYILLEKVADKLAGEVVCCSPSEAQSYEKIGINTSFINNGTSIPTLDPETPQPCKGAPFRIVTCGRITEQKNPKLFNQIASFFKQQQDITFTWIGEGAMEQRAVLNSGNIKVTGWLPKREVEDILTRADLYLSTSLWEGLPFSVLEALSLGKCLLLSDCVGNRDLVKNGYNGYSFLTADEAISRIQWLMRNQESVKQMGRNSREWSEKEFDIELVSKQYQNLYASFAKRRKD</sequence>
<dbReference type="PANTHER" id="PTHR45947">
    <property type="entry name" value="SULFOQUINOVOSYL TRANSFERASE SQD2"/>
    <property type="match status" value="1"/>
</dbReference>
<dbReference type="HOGENOM" id="CLU_009583_0_1_10"/>
<gene>
    <name evidence="3" type="ORF">PKOR_16875</name>
</gene>
<evidence type="ECO:0008006" key="5">
    <source>
        <dbReference type="Google" id="ProtNLM"/>
    </source>
</evidence>
<dbReference type="Pfam" id="PF00534">
    <property type="entry name" value="Glycos_transf_1"/>
    <property type="match status" value="1"/>
</dbReference>
<reference evidence="3 4" key="1">
    <citation type="journal article" date="2015" name="Sci. Rep.">
        <title>Unraveling adaptation of Pontibacter korlensis to radiation and infertility in desert through complete genome and comparative transcriptomic analysis.</title>
        <authorList>
            <person name="Dai J."/>
            <person name="Dai W."/>
            <person name="Qiu C."/>
            <person name="Yang Z."/>
            <person name="Zhang Y."/>
            <person name="Zhou M."/>
            <person name="Zhang L."/>
            <person name="Fang C."/>
            <person name="Gao Q."/>
            <person name="Yang Q."/>
            <person name="Li X."/>
            <person name="Wang Z."/>
            <person name="Wang Z."/>
            <person name="Jia Z."/>
            <person name="Chen X."/>
        </authorList>
    </citation>
    <scope>NUCLEOTIDE SEQUENCE [LARGE SCALE GENOMIC DNA]</scope>
    <source>
        <strain evidence="3 4">X14-1T</strain>
    </source>
</reference>
<dbReference type="InterPro" id="IPR050194">
    <property type="entry name" value="Glycosyltransferase_grp1"/>
</dbReference>
<dbReference type="RefSeq" id="WP_046312312.1">
    <property type="nucleotide sequence ID" value="NZ_CBCSCY010000006.1"/>
</dbReference>
<dbReference type="Pfam" id="PF13439">
    <property type="entry name" value="Glyco_transf_4"/>
    <property type="match status" value="1"/>
</dbReference>
<dbReference type="EMBL" id="CP009621">
    <property type="protein sequence ID" value="AKD04457.1"/>
    <property type="molecule type" value="Genomic_DNA"/>
</dbReference>
<feature type="domain" description="Glycosyl transferase family 1" evidence="1">
    <location>
        <begin position="191"/>
        <end position="338"/>
    </location>
</feature>